<evidence type="ECO:0000256" key="1">
    <source>
        <dbReference type="ARBA" id="ARBA00022679"/>
    </source>
</evidence>
<dbReference type="GO" id="GO:0016757">
    <property type="term" value="F:glycosyltransferase activity"/>
    <property type="evidence" value="ECO:0007669"/>
    <property type="project" value="InterPro"/>
</dbReference>
<dbReference type="EMBL" id="CP039291">
    <property type="protein sequence ID" value="QCB94438.1"/>
    <property type="molecule type" value="Genomic_DNA"/>
</dbReference>
<dbReference type="Gene3D" id="3.40.50.2000">
    <property type="entry name" value="Glycogen Phosphorylase B"/>
    <property type="match status" value="1"/>
</dbReference>
<dbReference type="Proteomes" id="UP000296469">
    <property type="component" value="Chromosome"/>
</dbReference>
<dbReference type="AlphaFoldDB" id="A0A4P7SKZ1"/>
<dbReference type="InterPro" id="IPR001296">
    <property type="entry name" value="Glyco_trans_1"/>
</dbReference>
<sequence length="363" mass="39216">MMAHGPVRALLDGYWWHEGPPSNALVQRELVRAWARTHPEDELVLAVPTEHLEAVRDDVPPGVELVGVRRRPHGVAVMTEYPSVLRRARADVAVTHNFVPWGVPSVVFLHDVLFQEHPEWFTPAERLYLAPVTALLPRAGAVLTSSAHEAHRIERLNRRVGHVRPIGIAPDPRLTSLSPVRPAALAGVDDFVLTVGRLNVRKNLGTVIAAAVRSGEVGPARPLVVVGGPDGRGPGFGPEARRAIDDGAVVLTGHVADRELAWLYRHAALFVFLSLDEGFGLPPVEALAFGTPVVASDIGVFRETVGAHARLVDPLDVDATATAIRQELARGRRTVVPPPGWDAAATALRDTAAALHRGRRRVA</sequence>
<dbReference type="SUPFAM" id="SSF53756">
    <property type="entry name" value="UDP-Glycosyltransferase/glycogen phosphorylase"/>
    <property type="match status" value="1"/>
</dbReference>
<evidence type="ECO:0000313" key="4">
    <source>
        <dbReference type="Proteomes" id="UP000296469"/>
    </source>
</evidence>
<reference evidence="3 4" key="1">
    <citation type="submission" date="2019-04" db="EMBL/GenBank/DDBJ databases">
        <title>Isolation and identification of Cellulomonas shaoxiangyii sp. Nov. isolated from feces of the Tibetan antelopes (Pantholops hodgsonii) in the Qinghai-Tibet plateau of China.</title>
        <authorList>
            <person name="Tian Z."/>
        </authorList>
    </citation>
    <scope>NUCLEOTIDE SEQUENCE [LARGE SCALE GENOMIC DNA]</scope>
    <source>
        <strain evidence="3 4">Z28</strain>
    </source>
</reference>
<evidence type="ECO:0000259" key="2">
    <source>
        <dbReference type="Pfam" id="PF00534"/>
    </source>
</evidence>
<protein>
    <submittedName>
        <fullName evidence="3">Glycosyltransferase family 1 protein</fullName>
    </submittedName>
</protein>
<dbReference type="PANTHER" id="PTHR46401:SF2">
    <property type="entry name" value="GLYCOSYLTRANSFERASE WBBK-RELATED"/>
    <property type="match status" value="1"/>
</dbReference>
<keyword evidence="4" id="KW-1185">Reference proteome</keyword>
<name>A0A4P7SKZ1_9CELL</name>
<gene>
    <name evidence="3" type="ORF">E5225_13615</name>
</gene>
<dbReference type="CDD" id="cd03809">
    <property type="entry name" value="GT4_MtfB-like"/>
    <property type="match status" value="1"/>
</dbReference>
<accession>A0A4P7SKZ1</accession>
<dbReference type="GO" id="GO:0009103">
    <property type="term" value="P:lipopolysaccharide biosynthetic process"/>
    <property type="evidence" value="ECO:0007669"/>
    <property type="project" value="TreeGrafter"/>
</dbReference>
<dbReference type="PANTHER" id="PTHR46401">
    <property type="entry name" value="GLYCOSYLTRANSFERASE WBBK-RELATED"/>
    <property type="match status" value="1"/>
</dbReference>
<evidence type="ECO:0000313" key="3">
    <source>
        <dbReference type="EMBL" id="QCB94438.1"/>
    </source>
</evidence>
<keyword evidence="1 3" id="KW-0808">Transferase</keyword>
<feature type="domain" description="Glycosyl transferase family 1" evidence="2">
    <location>
        <begin position="189"/>
        <end position="327"/>
    </location>
</feature>
<dbReference type="Pfam" id="PF00534">
    <property type="entry name" value="Glycos_transf_1"/>
    <property type="match status" value="1"/>
</dbReference>
<dbReference type="KEGG" id="celz:E5225_13615"/>
<proteinExistence type="predicted"/>
<organism evidence="3 4">
    <name type="scientific">Cellulomonas shaoxiangyii</name>
    <dbReference type="NCBI Taxonomy" id="2566013"/>
    <lineage>
        <taxon>Bacteria</taxon>
        <taxon>Bacillati</taxon>
        <taxon>Actinomycetota</taxon>
        <taxon>Actinomycetes</taxon>
        <taxon>Micrococcales</taxon>
        <taxon>Cellulomonadaceae</taxon>
        <taxon>Cellulomonas</taxon>
    </lineage>
</organism>